<organism evidence="3 4">
    <name type="scientific">Aspergillus parasiticus</name>
    <dbReference type="NCBI Taxonomy" id="5067"/>
    <lineage>
        <taxon>Eukaryota</taxon>
        <taxon>Fungi</taxon>
        <taxon>Dikarya</taxon>
        <taxon>Ascomycota</taxon>
        <taxon>Pezizomycotina</taxon>
        <taxon>Eurotiomycetes</taxon>
        <taxon>Eurotiomycetidae</taxon>
        <taxon>Eurotiales</taxon>
        <taxon>Aspergillaceae</taxon>
        <taxon>Aspergillus</taxon>
        <taxon>Aspergillus subgen. Circumdati</taxon>
    </lineage>
</organism>
<dbReference type="Proteomes" id="UP000326532">
    <property type="component" value="Unassembled WGS sequence"/>
</dbReference>
<evidence type="ECO:0000259" key="2">
    <source>
        <dbReference type="Pfam" id="PF22301"/>
    </source>
</evidence>
<protein>
    <submittedName>
        <fullName evidence="3">Uncharacterized protein</fullName>
    </submittedName>
</protein>
<dbReference type="AlphaFoldDB" id="A0A5N6DA26"/>
<accession>A0A5N6DA26</accession>
<dbReference type="VEuPathDB" id="FungiDB:BDV34DRAFT_237156"/>
<evidence type="ECO:0000259" key="1">
    <source>
        <dbReference type="Pfam" id="PF18637"/>
    </source>
</evidence>
<dbReference type="Gene3D" id="2.60.120.990">
    <property type="match status" value="1"/>
</dbReference>
<gene>
    <name evidence="3" type="ORF">BDV34DRAFT_237156</name>
</gene>
<dbReference type="EMBL" id="ML735009">
    <property type="protein sequence ID" value="KAB8202114.1"/>
    <property type="molecule type" value="Genomic_DNA"/>
</dbReference>
<feature type="domain" description="Aldos-2-ulose dehydratase/isomerase (AUDH) Cupin" evidence="1">
    <location>
        <begin position="319"/>
        <end position="636"/>
    </location>
</feature>
<evidence type="ECO:0000313" key="4">
    <source>
        <dbReference type="Proteomes" id="UP000326532"/>
    </source>
</evidence>
<dbReference type="SUPFAM" id="SSF69318">
    <property type="entry name" value="Integrin alpha N-terminal domain"/>
    <property type="match status" value="1"/>
</dbReference>
<dbReference type="Pfam" id="PF18637">
    <property type="entry name" value="AUDH_Cupin"/>
    <property type="match status" value="1"/>
</dbReference>
<dbReference type="InterPro" id="IPR040887">
    <property type="entry name" value="AUDH_Cupin"/>
</dbReference>
<dbReference type="OMA" id="SIHQVVC"/>
<dbReference type="Pfam" id="PF22301">
    <property type="entry name" value="AUDH_beta_propeller"/>
    <property type="match status" value="1"/>
</dbReference>
<keyword evidence="4" id="KW-1185">Reference proteome</keyword>
<dbReference type="InterPro" id="IPR054583">
    <property type="entry name" value="Beta-prop_AUDH"/>
</dbReference>
<name>A0A5N6DA26_ASPPA</name>
<proteinExistence type="predicted"/>
<dbReference type="InterPro" id="IPR028994">
    <property type="entry name" value="Integrin_alpha_N"/>
</dbReference>
<feature type="domain" description="Aldos-2-ulose dehydratase beta-propeller" evidence="2">
    <location>
        <begin position="151"/>
        <end position="242"/>
    </location>
</feature>
<sequence>MPVSRAPEFSKKIAIQDGREDGYWVSSFKFAETDKVPGVVASGLNSGKIEFLDNPRNTSADPNAWTVYQVAKLNTPVAVVPMDITRNGLMDIVVCHDFGDTMIQANMQGGHISWFENPGRDKLKQDVKWTQHYIGRWPAMHRLQAGYFTQRAKGPAGLDSLLVSSREGVSWLYYDDGRWKREQIGTGEQRLPDQLDDSISPGSGDHWGTGSADIGKIGGDTFAYVAAMEPFHSTAITVYIKDNHPIYGRTWRRHVLDNYGTPTHHRNNRVETPTRDFCGNGCNDLVSISYNVKDYYREANPQVALYKNEVRQPPPPRARIVGTLWGDEGMVYLPDPKKMKKNDGPVGQNLIMVANYDIRVEVYPPGSKVYPADAKEGIKVLYGSISDVDGELKPLGNDKFPNRYSLTTNDEYLSVSETTGAVILRLKHNGNPERQWCPQDKVPVKNLFDKNDVGLGTLDPKFIQVKDTWWGADFGDAHFFNMTGFHFRFLENKQNIAHMQFWIAGPNVDCRLHDHSDNSFKELHTCLSQGSSKHHEPCRGGMWAPKEKYYNEPLDEIKRLRDKCSQGGHKGCQAACLKDYFEHCPLQPLEEHSRIWHADHYGQTVYRKNKTVSYPGHTWIAGPGPYVDVWMALEFDGKLQL</sequence>
<evidence type="ECO:0000313" key="3">
    <source>
        <dbReference type="EMBL" id="KAB8202114.1"/>
    </source>
</evidence>
<reference evidence="3 4" key="1">
    <citation type="submission" date="2019-04" db="EMBL/GenBank/DDBJ databases">
        <title>Fungal friends and foes A comparative genomics study of 23 Aspergillus species from section Flavi.</title>
        <authorList>
            <consortium name="DOE Joint Genome Institute"/>
            <person name="Kjaerbolling I."/>
            <person name="Vesth T.C."/>
            <person name="Frisvad J.C."/>
            <person name="Nybo J.L."/>
            <person name="Theobald S."/>
            <person name="Kildgaard S."/>
            <person name="Petersen T.I."/>
            <person name="Kuo A."/>
            <person name="Sato A."/>
            <person name="Lyhne E.K."/>
            <person name="Kogle M.E."/>
            <person name="Wiebenga A."/>
            <person name="Kun R.S."/>
            <person name="Lubbers R.J."/>
            <person name="Makela M.R."/>
            <person name="Barry K."/>
            <person name="Chovatia M."/>
            <person name="Clum A."/>
            <person name="Daum C."/>
            <person name="Haridas S."/>
            <person name="He G."/>
            <person name="LaButti K."/>
            <person name="Lipzen A."/>
            <person name="Mondo S."/>
            <person name="Pangilinan J."/>
            <person name="Riley R."/>
            <person name="Salamov A."/>
            <person name="Simmons B.A."/>
            <person name="Magnuson J.K."/>
            <person name="Henrissat B."/>
            <person name="Mortensen U.H."/>
            <person name="Larsen T.O."/>
            <person name="De vries R.P."/>
            <person name="Grigoriev I.V."/>
            <person name="Machida M."/>
            <person name="Baker S.E."/>
            <person name="Andersen M.R."/>
        </authorList>
    </citation>
    <scope>NUCLEOTIDE SEQUENCE [LARGE SCALE GENOMIC DNA]</scope>
    <source>
        <strain evidence="3 4">CBS 117618</strain>
    </source>
</reference>